<proteinExistence type="predicted"/>
<dbReference type="SUPFAM" id="SSF51182">
    <property type="entry name" value="RmlC-like cupins"/>
    <property type="match status" value="1"/>
</dbReference>
<evidence type="ECO:0000256" key="1">
    <source>
        <dbReference type="SAM" id="MobiDB-lite"/>
    </source>
</evidence>
<dbReference type="InterPro" id="IPR013096">
    <property type="entry name" value="Cupin_2"/>
</dbReference>
<dbReference type="RefSeq" id="WP_326835224.1">
    <property type="nucleotide sequence ID" value="NZ_CP142149.1"/>
</dbReference>
<keyword evidence="2" id="KW-0732">Signal</keyword>
<dbReference type="Pfam" id="PF07883">
    <property type="entry name" value="Cupin_2"/>
    <property type="match status" value="1"/>
</dbReference>
<name>A0ABZ1IES5_9PSEU</name>
<dbReference type="InterPro" id="IPR011051">
    <property type="entry name" value="RmlC_Cupin_sf"/>
</dbReference>
<evidence type="ECO:0000313" key="5">
    <source>
        <dbReference type="Proteomes" id="UP001330812"/>
    </source>
</evidence>
<keyword evidence="5" id="KW-1185">Reference proteome</keyword>
<dbReference type="PANTHER" id="PTHR38599">
    <property type="entry name" value="CUPIN DOMAIN PROTEIN (AFU_ORTHOLOGUE AFUA_3G13620)"/>
    <property type="match status" value="1"/>
</dbReference>
<dbReference type="CDD" id="cd02234">
    <property type="entry name" value="cupin_BLR7677-like"/>
    <property type="match status" value="1"/>
</dbReference>
<dbReference type="Gene3D" id="2.60.120.10">
    <property type="entry name" value="Jelly Rolls"/>
    <property type="match status" value="1"/>
</dbReference>
<evidence type="ECO:0000313" key="4">
    <source>
        <dbReference type="EMBL" id="WSE32417.1"/>
    </source>
</evidence>
<reference evidence="4 5" key="1">
    <citation type="journal article" date="2015" name="Int. J. Syst. Evol. Microbiol.">
        <title>Amycolatopsis rhabdoformis sp. nov., an actinomycete isolated from a tropical forest soil.</title>
        <authorList>
            <person name="Souza W.R."/>
            <person name="Silva R.E."/>
            <person name="Goodfellow M."/>
            <person name="Busarakam K."/>
            <person name="Figueiro F.S."/>
            <person name="Ferreira D."/>
            <person name="Rodrigues-Filho E."/>
            <person name="Moraes L.A.B."/>
            <person name="Zucchi T.D."/>
        </authorList>
    </citation>
    <scope>NUCLEOTIDE SEQUENCE [LARGE SCALE GENOMIC DNA]</scope>
    <source>
        <strain evidence="4 5">NCIMB 14900</strain>
    </source>
</reference>
<evidence type="ECO:0000256" key="2">
    <source>
        <dbReference type="SAM" id="SignalP"/>
    </source>
</evidence>
<dbReference type="InterPro" id="IPR014710">
    <property type="entry name" value="RmlC-like_jellyroll"/>
</dbReference>
<feature type="chain" id="PRO_5047156776" evidence="2">
    <location>
        <begin position="25"/>
        <end position="161"/>
    </location>
</feature>
<feature type="region of interest" description="Disordered" evidence="1">
    <location>
        <begin position="24"/>
        <end position="45"/>
    </location>
</feature>
<dbReference type="EMBL" id="CP142149">
    <property type="protein sequence ID" value="WSE32417.1"/>
    <property type="molecule type" value="Genomic_DNA"/>
</dbReference>
<dbReference type="PANTHER" id="PTHR38599:SF1">
    <property type="entry name" value="CUPIN DOMAIN PROTEIN (AFU_ORTHOLOGUE AFUA_3G13620)"/>
    <property type="match status" value="1"/>
</dbReference>
<dbReference type="Proteomes" id="UP001330812">
    <property type="component" value="Chromosome"/>
</dbReference>
<organism evidence="4 5">
    <name type="scientific">Amycolatopsis rhabdoformis</name>
    <dbReference type="NCBI Taxonomy" id="1448059"/>
    <lineage>
        <taxon>Bacteria</taxon>
        <taxon>Bacillati</taxon>
        <taxon>Actinomycetota</taxon>
        <taxon>Actinomycetes</taxon>
        <taxon>Pseudonocardiales</taxon>
        <taxon>Pseudonocardiaceae</taxon>
        <taxon>Amycolatopsis</taxon>
    </lineage>
</organism>
<evidence type="ECO:0000259" key="3">
    <source>
        <dbReference type="Pfam" id="PF07883"/>
    </source>
</evidence>
<feature type="domain" description="Cupin type-2" evidence="3">
    <location>
        <begin position="74"/>
        <end position="146"/>
    </location>
</feature>
<feature type="compositionally biased region" description="Low complexity" evidence="1">
    <location>
        <begin position="34"/>
        <end position="45"/>
    </location>
</feature>
<sequence length="161" mass="16456">MIPSQIIGRVLAAAALAGATACSAAGQNTPPPVTGAAAAATSPAVTSPATPPQVSILLQHALPNVEGKTFTSQIVAFPPGSAAPSHRHGQAFVYAYVLEGDVRSQVDDQAVTTYHQGQTWFEQPGAHHVVAANASTTKPAKLLVVYVSTTGDPLQANDPQK</sequence>
<protein>
    <submittedName>
        <fullName evidence="4">Cupin domain-containing protein</fullName>
    </submittedName>
</protein>
<accession>A0ABZ1IES5</accession>
<gene>
    <name evidence="4" type="ORF">VSH64_09910</name>
</gene>
<feature type="signal peptide" evidence="2">
    <location>
        <begin position="1"/>
        <end position="24"/>
    </location>
</feature>